<name>A0AAD8YH51_9STRA</name>
<feature type="region of interest" description="Disordered" evidence="3">
    <location>
        <begin position="261"/>
        <end position="282"/>
    </location>
</feature>
<dbReference type="EMBL" id="JATAAI010000006">
    <property type="protein sequence ID" value="KAK1745081.1"/>
    <property type="molecule type" value="Genomic_DNA"/>
</dbReference>
<accession>A0AAD8YH51</accession>
<keyword evidence="2" id="KW-0067">ATP-binding</keyword>
<dbReference type="Proteomes" id="UP001224775">
    <property type="component" value="Unassembled WGS sequence"/>
</dbReference>
<evidence type="ECO:0000256" key="2">
    <source>
        <dbReference type="ARBA" id="ARBA00022840"/>
    </source>
</evidence>
<dbReference type="GO" id="GO:0005524">
    <property type="term" value="F:ATP binding"/>
    <property type="evidence" value="ECO:0007669"/>
    <property type="project" value="UniProtKB-KW"/>
</dbReference>
<evidence type="ECO:0000256" key="1">
    <source>
        <dbReference type="ARBA" id="ARBA00022741"/>
    </source>
</evidence>
<feature type="domain" description="Peroxisomal ATPase PEX1 N-terminal C-lobe" evidence="4">
    <location>
        <begin position="145"/>
        <end position="188"/>
    </location>
</feature>
<evidence type="ECO:0000313" key="6">
    <source>
        <dbReference type="Proteomes" id="UP001224775"/>
    </source>
</evidence>
<dbReference type="InterPro" id="IPR015342">
    <property type="entry name" value="PEX1-N_C-lobe"/>
</dbReference>
<keyword evidence="1" id="KW-0547">Nucleotide-binding</keyword>
<keyword evidence="6" id="KW-1185">Reference proteome</keyword>
<evidence type="ECO:0000259" key="4">
    <source>
        <dbReference type="Pfam" id="PF09262"/>
    </source>
</evidence>
<organism evidence="5 6">
    <name type="scientific">Skeletonema marinoi</name>
    <dbReference type="NCBI Taxonomy" id="267567"/>
    <lineage>
        <taxon>Eukaryota</taxon>
        <taxon>Sar</taxon>
        <taxon>Stramenopiles</taxon>
        <taxon>Ochrophyta</taxon>
        <taxon>Bacillariophyta</taxon>
        <taxon>Coscinodiscophyceae</taxon>
        <taxon>Thalassiosirophycidae</taxon>
        <taxon>Thalassiosirales</taxon>
        <taxon>Skeletonemataceae</taxon>
        <taxon>Skeletonema</taxon>
        <taxon>Skeletonema marinoi-dohrnii complex</taxon>
    </lineage>
</organism>
<comment type="caution">
    <text evidence="5">The sequence shown here is derived from an EMBL/GenBank/DDBJ whole genome shotgun (WGS) entry which is preliminary data.</text>
</comment>
<dbReference type="Pfam" id="PF09262">
    <property type="entry name" value="PEX-1N"/>
    <property type="match status" value="1"/>
</dbReference>
<dbReference type="GO" id="GO:0007031">
    <property type="term" value="P:peroxisome organization"/>
    <property type="evidence" value="ECO:0007669"/>
    <property type="project" value="InterPro"/>
</dbReference>
<proteinExistence type="predicted"/>
<dbReference type="GO" id="GO:0005777">
    <property type="term" value="C:peroxisome"/>
    <property type="evidence" value="ECO:0007669"/>
    <property type="project" value="InterPro"/>
</dbReference>
<gene>
    <name evidence="5" type="ORF">QTG54_004372</name>
</gene>
<dbReference type="InterPro" id="IPR029067">
    <property type="entry name" value="CDC48_domain_2-like_sf"/>
</dbReference>
<dbReference type="SUPFAM" id="SSF54585">
    <property type="entry name" value="Cdc48 domain 2-like"/>
    <property type="match status" value="1"/>
</dbReference>
<evidence type="ECO:0000256" key="3">
    <source>
        <dbReference type="SAM" id="MobiDB-lite"/>
    </source>
</evidence>
<reference evidence="5" key="1">
    <citation type="submission" date="2023-06" db="EMBL/GenBank/DDBJ databases">
        <title>Survivors Of The Sea: Transcriptome response of Skeletonema marinoi to long-term dormancy.</title>
        <authorList>
            <person name="Pinder M.I.M."/>
            <person name="Kourtchenko O."/>
            <person name="Robertson E.K."/>
            <person name="Larsson T."/>
            <person name="Maumus F."/>
            <person name="Osuna-Cruz C.M."/>
            <person name="Vancaester E."/>
            <person name="Stenow R."/>
            <person name="Vandepoele K."/>
            <person name="Ploug H."/>
            <person name="Bruchert V."/>
            <person name="Godhe A."/>
            <person name="Topel M."/>
        </authorList>
    </citation>
    <scope>NUCLEOTIDE SEQUENCE</scope>
    <source>
        <strain evidence="5">R05AC</strain>
    </source>
</reference>
<sequence length="435" mass="48571">MMNAITLTAIARPPETDQGNLFVRLTPRTAWRLARMIYSEDEEPLLSEECLVEFLPLEITFQLRRKGEDVLANDDGIVTVYASYNGGAPAPFVCPSTVHHYGGHDEDVIELPLDLHPTLASEFNITIEPIRVSVRPLSYVPVAEQVTFEPLSTPDWELIEMEASVLEDGGLLNQITIVYPGQIFPLRLVSPGESYSGGLESAAWIKVVAEDGFASSLVQNDSDETDSMYTSDTDSSQSEFCGVRYNCLRLMAETEVSVIPKPRLKNEDENESSAEVDSTKSDDPVYAYSCPLRVQYTSPTGRMDMPLFGCVHVHSSTLEQLPGYQQMLETELSDSDLPSAVVSFSKWDPKKCIKTNEFAIARISASDSVLRGHITMHECLQRQIGATPLSDWLCVQVWPHSHVIDSIARTRNEIAMEVKLSNWRALYEKSQNLRT</sequence>
<protein>
    <recommendedName>
        <fullName evidence="4">Peroxisomal ATPase PEX1 N-terminal C-lobe domain-containing protein</fullName>
    </recommendedName>
</protein>
<evidence type="ECO:0000313" key="5">
    <source>
        <dbReference type="EMBL" id="KAK1745081.1"/>
    </source>
</evidence>
<dbReference type="AlphaFoldDB" id="A0AAD8YH51"/>
<dbReference type="Gene3D" id="3.10.330.10">
    <property type="match status" value="1"/>
</dbReference>